<feature type="transmembrane region" description="Helical" evidence="2">
    <location>
        <begin position="193"/>
        <end position="213"/>
    </location>
</feature>
<dbReference type="EMBL" id="JACHIT010000001">
    <property type="protein sequence ID" value="MBB5913678.1"/>
    <property type="molecule type" value="Genomic_DNA"/>
</dbReference>
<evidence type="ECO:0000313" key="4">
    <source>
        <dbReference type="Proteomes" id="UP000540412"/>
    </source>
</evidence>
<keyword evidence="2" id="KW-0812">Transmembrane</keyword>
<evidence type="ECO:0000313" key="3">
    <source>
        <dbReference type="EMBL" id="MBB5913678.1"/>
    </source>
</evidence>
<keyword evidence="4" id="KW-1185">Reference proteome</keyword>
<accession>A0A7W9PDH0</accession>
<reference evidence="3 4" key="1">
    <citation type="submission" date="2020-08" db="EMBL/GenBank/DDBJ databases">
        <title>Sequencing the genomes of 1000 actinobacteria strains.</title>
        <authorList>
            <person name="Klenk H.-P."/>
        </authorList>
    </citation>
    <scope>NUCLEOTIDE SEQUENCE [LARGE SCALE GENOMIC DNA]</scope>
    <source>
        <strain evidence="3 4">DSM 43582</strain>
    </source>
</reference>
<dbReference type="AlphaFoldDB" id="A0A7W9PDH0"/>
<feature type="region of interest" description="Disordered" evidence="1">
    <location>
        <begin position="132"/>
        <end position="158"/>
    </location>
</feature>
<proteinExistence type="predicted"/>
<organism evidence="3 4">
    <name type="scientific">Nocardia transvalensis</name>
    <dbReference type="NCBI Taxonomy" id="37333"/>
    <lineage>
        <taxon>Bacteria</taxon>
        <taxon>Bacillati</taxon>
        <taxon>Actinomycetota</taxon>
        <taxon>Actinomycetes</taxon>
        <taxon>Mycobacteriales</taxon>
        <taxon>Nocardiaceae</taxon>
        <taxon>Nocardia</taxon>
    </lineage>
</organism>
<sequence>MISGSGHPLAYPVQAALGALVICFAWAPFADLEQLSMLATVALIVVGYTVVRLAVAVGRLPVRGVAPGIADCTRVRQQHRLLSRSWLEFEMEGRSRWLPVYFDPALVTLPASTATLGDGTVRVGTLRLYPSGPLRDSEPPGRLIDNPTRPDPDGPAHAARSARFGRRLLLDAQFAVAAPFAALFWVYVAGGGAPAFVGAATVSAGVAVWFAAIRGSDPS</sequence>
<evidence type="ECO:0000256" key="1">
    <source>
        <dbReference type="SAM" id="MobiDB-lite"/>
    </source>
</evidence>
<feature type="transmembrane region" description="Helical" evidence="2">
    <location>
        <begin position="35"/>
        <end position="55"/>
    </location>
</feature>
<keyword evidence="2" id="KW-1133">Transmembrane helix</keyword>
<keyword evidence="2" id="KW-0472">Membrane</keyword>
<evidence type="ECO:0000256" key="2">
    <source>
        <dbReference type="SAM" id="Phobius"/>
    </source>
</evidence>
<gene>
    <name evidence="3" type="ORF">BJY24_002545</name>
</gene>
<feature type="transmembrane region" description="Helical" evidence="2">
    <location>
        <begin position="168"/>
        <end position="187"/>
    </location>
</feature>
<dbReference type="Proteomes" id="UP000540412">
    <property type="component" value="Unassembled WGS sequence"/>
</dbReference>
<protein>
    <submittedName>
        <fullName evidence="3">Uncharacterized protein</fullName>
    </submittedName>
</protein>
<feature type="transmembrane region" description="Helical" evidence="2">
    <location>
        <begin position="9"/>
        <end position="29"/>
    </location>
</feature>
<name>A0A7W9PDH0_9NOCA</name>
<comment type="caution">
    <text evidence="3">The sequence shown here is derived from an EMBL/GenBank/DDBJ whole genome shotgun (WGS) entry which is preliminary data.</text>
</comment>